<name>A0ABU4XSK5_9HYPH</name>
<evidence type="ECO:0008006" key="4">
    <source>
        <dbReference type="Google" id="ProtNLM"/>
    </source>
</evidence>
<feature type="transmembrane region" description="Helical" evidence="1">
    <location>
        <begin position="118"/>
        <end position="142"/>
    </location>
</feature>
<evidence type="ECO:0000313" key="3">
    <source>
        <dbReference type="Proteomes" id="UP001287059"/>
    </source>
</evidence>
<organism evidence="2 3">
    <name type="scientific">Mesorhizobium album</name>
    <dbReference type="NCBI Taxonomy" id="3072314"/>
    <lineage>
        <taxon>Bacteria</taxon>
        <taxon>Pseudomonadati</taxon>
        <taxon>Pseudomonadota</taxon>
        <taxon>Alphaproteobacteria</taxon>
        <taxon>Hyphomicrobiales</taxon>
        <taxon>Phyllobacteriaceae</taxon>
        <taxon>Mesorhizobium</taxon>
    </lineage>
</organism>
<protein>
    <recommendedName>
        <fullName evidence="4">Hydrogenase</fullName>
    </recommendedName>
</protein>
<dbReference type="EMBL" id="JAVIIW010000003">
    <property type="protein sequence ID" value="MDX8477687.1"/>
    <property type="molecule type" value="Genomic_DNA"/>
</dbReference>
<evidence type="ECO:0000313" key="2">
    <source>
        <dbReference type="EMBL" id="MDX8477687.1"/>
    </source>
</evidence>
<dbReference type="RefSeq" id="WP_320286118.1">
    <property type="nucleotide sequence ID" value="NZ_JAVIIW010000003.1"/>
</dbReference>
<comment type="caution">
    <text evidence="2">The sequence shown here is derived from an EMBL/GenBank/DDBJ whole genome shotgun (WGS) entry which is preliminary data.</text>
</comment>
<gene>
    <name evidence="2" type="ORF">RFN28_04230</name>
</gene>
<keyword evidence="1" id="KW-0812">Transmembrane</keyword>
<sequence>MNALNTLSRQGHRLLQIGVALLLFSSFEGFAIPYLAAPRLGLSAHTLSALQGILLLALGLTWPRLNLGAAMSRAAFWLLIYSALAILAAYVIASASGAGNETMPLAAGAFHGSALQEAVIKVVAYSSAPTGLISFALVLWGLRLTGAQAADG</sequence>
<feature type="transmembrane region" description="Helical" evidence="1">
    <location>
        <begin position="42"/>
        <end position="62"/>
    </location>
</feature>
<dbReference type="Proteomes" id="UP001287059">
    <property type="component" value="Unassembled WGS sequence"/>
</dbReference>
<proteinExistence type="predicted"/>
<accession>A0ABU4XSK5</accession>
<keyword evidence="1" id="KW-0472">Membrane</keyword>
<feature type="transmembrane region" description="Helical" evidence="1">
    <location>
        <begin position="74"/>
        <end position="98"/>
    </location>
</feature>
<evidence type="ECO:0000256" key="1">
    <source>
        <dbReference type="SAM" id="Phobius"/>
    </source>
</evidence>
<reference evidence="2 3" key="1">
    <citation type="submission" date="2023-08" db="EMBL/GenBank/DDBJ databases">
        <title>Implementing the SeqCode for naming new Mesorhizobium species isolated from Vachellia karroo root nodules.</title>
        <authorList>
            <person name="Van Lill M."/>
        </authorList>
    </citation>
    <scope>NUCLEOTIDE SEQUENCE [LARGE SCALE GENOMIC DNA]</scope>
    <source>
        <strain evidence="2 3">VK24D</strain>
    </source>
</reference>
<feature type="transmembrane region" description="Helical" evidence="1">
    <location>
        <begin position="14"/>
        <end position="36"/>
    </location>
</feature>
<keyword evidence="1" id="KW-1133">Transmembrane helix</keyword>
<keyword evidence="3" id="KW-1185">Reference proteome</keyword>